<comment type="caution">
    <text evidence="1">The sequence shown here is derived from an EMBL/GenBank/DDBJ whole genome shotgun (WGS) entry which is preliminary data.</text>
</comment>
<evidence type="ECO:0008006" key="3">
    <source>
        <dbReference type="Google" id="ProtNLM"/>
    </source>
</evidence>
<name>A0A2S8B0H0_9SPHN</name>
<dbReference type="Pfam" id="PF13365">
    <property type="entry name" value="Trypsin_2"/>
    <property type="match status" value="1"/>
</dbReference>
<dbReference type="RefSeq" id="WP_105999317.1">
    <property type="nucleotide sequence ID" value="NZ_CM009578.1"/>
</dbReference>
<reference evidence="2" key="1">
    <citation type="submission" date="2017-11" db="EMBL/GenBank/DDBJ databases">
        <title>The complete genome sequence of Sphingopyxis pomeranensis sp. nov. strain WS5A3p.</title>
        <authorList>
            <person name="Kaminski M.A."/>
        </authorList>
    </citation>
    <scope>NUCLEOTIDE SEQUENCE [LARGE SCALE GENOMIC DNA]</scope>
    <source>
        <strain evidence="2">WS5A3p</strain>
    </source>
</reference>
<dbReference type="InterPro" id="IPR043504">
    <property type="entry name" value="Peptidase_S1_PA_chymotrypsin"/>
</dbReference>
<dbReference type="EMBL" id="PHFW01000003">
    <property type="protein sequence ID" value="PQM25895.1"/>
    <property type="molecule type" value="Genomic_DNA"/>
</dbReference>
<dbReference type="Proteomes" id="UP000238954">
    <property type="component" value="Chromosome"/>
</dbReference>
<dbReference type="SUPFAM" id="SSF50494">
    <property type="entry name" value="Trypsin-like serine proteases"/>
    <property type="match status" value="1"/>
</dbReference>
<proteinExistence type="predicted"/>
<dbReference type="AlphaFoldDB" id="A0A2S8B0H0"/>
<evidence type="ECO:0000313" key="1">
    <source>
        <dbReference type="EMBL" id="PQM25895.1"/>
    </source>
</evidence>
<dbReference type="Gene3D" id="2.40.10.10">
    <property type="entry name" value="Trypsin-like serine proteases"/>
    <property type="match status" value="1"/>
</dbReference>
<accession>A0A2S8B0H0</accession>
<gene>
    <name evidence="1" type="ORF">CVO77_12325</name>
</gene>
<sequence length="261" mass="28344">MTAPGVDSCSLVPLFVEAYFRDQRLGVGTAFPWLLPDTSLALITNWHVAAGRNHETDACLHPMAGVPDHLRVHVPQNERSDAPYIVSVATMDAEGRPLWTEHPTLGRGVDVVALAFVPPPNLCLMPLNAMPMVSLKQRVGMPVFILGFPFGRTGMGMPVWKQATFASEPCLAPHLDKPYFIVDSASRPGMSGSPVIQRAHGNIELEDGRIGTVGNGDGAFNFVGIYSGRFHTEDVDDAQLGRVWPRALLEEILTSHLTAKS</sequence>
<dbReference type="OrthoDB" id="7191282at2"/>
<organism evidence="1 2">
    <name type="scientific">Sphingopyxis lindanitolerans</name>
    <dbReference type="NCBI Taxonomy" id="2054227"/>
    <lineage>
        <taxon>Bacteria</taxon>
        <taxon>Pseudomonadati</taxon>
        <taxon>Pseudomonadota</taxon>
        <taxon>Alphaproteobacteria</taxon>
        <taxon>Sphingomonadales</taxon>
        <taxon>Sphingomonadaceae</taxon>
        <taxon>Sphingopyxis</taxon>
    </lineage>
</organism>
<protein>
    <recommendedName>
        <fullName evidence="3">Serine protease</fullName>
    </recommendedName>
</protein>
<keyword evidence="2" id="KW-1185">Reference proteome</keyword>
<evidence type="ECO:0000313" key="2">
    <source>
        <dbReference type="Proteomes" id="UP000238954"/>
    </source>
</evidence>
<dbReference type="InterPro" id="IPR009003">
    <property type="entry name" value="Peptidase_S1_PA"/>
</dbReference>